<dbReference type="InterPro" id="IPR020094">
    <property type="entry name" value="TruA/RsuA/RluB/E/F_N"/>
</dbReference>
<dbReference type="InterPro" id="IPR050343">
    <property type="entry name" value="RsuA_PseudoU_synthase"/>
</dbReference>
<dbReference type="CDD" id="cd00165">
    <property type="entry name" value="S4"/>
    <property type="match status" value="1"/>
</dbReference>
<evidence type="ECO:0000256" key="1">
    <source>
        <dbReference type="ARBA" id="ARBA00008348"/>
    </source>
</evidence>
<protein>
    <recommendedName>
        <fullName evidence="4">Pseudouridine synthase</fullName>
        <ecNumber evidence="4">5.4.99.-</ecNumber>
    </recommendedName>
</protein>
<dbReference type="InterPro" id="IPR020103">
    <property type="entry name" value="PsdUridine_synth_cat_dom_sf"/>
</dbReference>
<accession>A0A182C7E1</accession>
<evidence type="ECO:0000313" key="7">
    <source>
        <dbReference type="Proteomes" id="UP000077339"/>
    </source>
</evidence>
<dbReference type="GO" id="GO:0000455">
    <property type="term" value="P:enzyme-directed rRNA pseudouridine synthesis"/>
    <property type="evidence" value="ECO:0007669"/>
    <property type="project" value="UniProtKB-ARBA"/>
</dbReference>
<comment type="similarity">
    <text evidence="1 4">Belongs to the pseudouridine synthase RsuA family.</text>
</comment>
<dbReference type="Gene3D" id="3.30.70.1560">
    <property type="entry name" value="Alpha-L RNA-binding motif"/>
    <property type="match status" value="1"/>
</dbReference>
<proteinExistence type="inferred from homology"/>
<dbReference type="EMBL" id="JFHK01000003">
    <property type="protein sequence ID" value="OAA31515.1"/>
    <property type="molecule type" value="Genomic_DNA"/>
</dbReference>
<dbReference type="GO" id="GO:0120159">
    <property type="term" value="F:rRNA pseudouridine synthase activity"/>
    <property type="evidence" value="ECO:0007669"/>
    <property type="project" value="UniProtKB-ARBA"/>
</dbReference>
<keyword evidence="7" id="KW-1185">Reference proteome</keyword>
<dbReference type="InterPro" id="IPR042092">
    <property type="entry name" value="PsdUridine_s_RsuA/RluB/E/F_cat"/>
</dbReference>
<reference evidence="6 7" key="1">
    <citation type="submission" date="2014-02" db="EMBL/GenBank/DDBJ databases">
        <title>Kosmotoga genome sequencing.</title>
        <authorList>
            <person name="Pollo S.M."/>
            <person name="Charchuk R."/>
            <person name="Nesbo C.L."/>
        </authorList>
    </citation>
    <scope>NUCLEOTIDE SEQUENCE [LARGE SCALE GENOMIC DNA]</scope>
    <source>
        <strain evidence="6 7">S304</strain>
    </source>
</reference>
<dbReference type="NCBIfam" id="TIGR00093">
    <property type="entry name" value="pseudouridine synthase"/>
    <property type="match status" value="1"/>
</dbReference>
<evidence type="ECO:0000256" key="3">
    <source>
        <dbReference type="PROSITE-ProRule" id="PRU00182"/>
    </source>
</evidence>
<dbReference type="PROSITE" id="PS50889">
    <property type="entry name" value="S4"/>
    <property type="match status" value="1"/>
</dbReference>
<keyword evidence="2 4" id="KW-0413">Isomerase</keyword>
<evidence type="ECO:0000256" key="4">
    <source>
        <dbReference type="RuleBase" id="RU003887"/>
    </source>
</evidence>
<dbReference type="SMART" id="SM00363">
    <property type="entry name" value="S4"/>
    <property type="match status" value="1"/>
</dbReference>
<dbReference type="Gene3D" id="3.10.290.10">
    <property type="entry name" value="RNA-binding S4 domain"/>
    <property type="match status" value="1"/>
</dbReference>
<dbReference type="SUPFAM" id="SSF55174">
    <property type="entry name" value="Alpha-L RNA-binding motif"/>
    <property type="match status" value="1"/>
</dbReference>
<dbReference type="PROSITE" id="PS01149">
    <property type="entry name" value="PSI_RSU"/>
    <property type="match status" value="1"/>
</dbReference>
<comment type="caution">
    <text evidence="6">The sequence shown here is derived from an EMBL/GenBank/DDBJ whole genome shotgun (WGS) entry which is preliminary data.</text>
</comment>
<keyword evidence="3" id="KW-0694">RNA-binding</keyword>
<dbReference type="SUPFAM" id="SSF55120">
    <property type="entry name" value="Pseudouridine synthase"/>
    <property type="match status" value="1"/>
</dbReference>
<dbReference type="Proteomes" id="UP000077339">
    <property type="component" value="Unassembled WGS sequence"/>
</dbReference>
<organism evidence="6 7">
    <name type="scientific">Kosmotoga arenicorallina S304</name>
    <dbReference type="NCBI Taxonomy" id="1453497"/>
    <lineage>
        <taxon>Bacteria</taxon>
        <taxon>Thermotogati</taxon>
        <taxon>Thermotogota</taxon>
        <taxon>Thermotogae</taxon>
        <taxon>Kosmotogales</taxon>
        <taxon>Kosmotogaceae</taxon>
        <taxon>Kosmotoga</taxon>
    </lineage>
</organism>
<dbReference type="InterPro" id="IPR002942">
    <property type="entry name" value="S4_RNA-bd"/>
</dbReference>
<dbReference type="PANTHER" id="PTHR47683:SF2">
    <property type="entry name" value="RNA-BINDING S4 DOMAIN-CONTAINING PROTEIN"/>
    <property type="match status" value="1"/>
</dbReference>
<dbReference type="InterPro" id="IPR018496">
    <property type="entry name" value="PsdUridine_synth_RsuA/RluB_CS"/>
</dbReference>
<dbReference type="InterPro" id="IPR036986">
    <property type="entry name" value="S4_RNA-bd_sf"/>
</dbReference>
<evidence type="ECO:0000259" key="5">
    <source>
        <dbReference type="SMART" id="SM00363"/>
    </source>
</evidence>
<dbReference type="STRING" id="1453497.AT15_05430"/>
<dbReference type="InterPro" id="IPR000748">
    <property type="entry name" value="PsdUridine_synth_RsuA/RluB/E/F"/>
</dbReference>
<feature type="domain" description="RNA-binding S4" evidence="5">
    <location>
        <begin position="3"/>
        <end position="65"/>
    </location>
</feature>
<sequence>MREKLQRFLQRNTNLSRRKAGEAIKSGRVKVNGRVITDPWLEIDSFSNVFLDNEKVNPRYEEKVVYAFHKPAGIITAMKDDRGRLTIADLVAGKIREKVFHVGRLDRDTEGLLLLTNDGNFANKIAHPSSEIEKTYIATIDDFLSEKELEILSKGVILEDGFKTSGARVRVLKKKEKSTIVELIIHEGHKREVREMFKVLNKRVLALKRTAIGGLNIDIVPKPGMIKRLNEEELSKIIKGDR</sequence>
<dbReference type="EC" id="5.4.99.-" evidence="4"/>
<dbReference type="PATRIC" id="fig|1453497.3.peg.1079"/>
<name>A0A182C7E1_9BACT</name>
<dbReference type="GO" id="GO:0003723">
    <property type="term" value="F:RNA binding"/>
    <property type="evidence" value="ECO:0007669"/>
    <property type="project" value="UniProtKB-KW"/>
</dbReference>
<dbReference type="InterPro" id="IPR006145">
    <property type="entry name" value="PsdUridine_synth_RsuA/RluA"/>
</dbReference>
<dbReference type="Gene3D" id="3.30.70.580">
    <property type="entry name" value="Pseudouridine synthase I, catalytic domain, N-terminal subdomain"/>
    <property type="match status" value="1"/>
</dbReference>
<dbReference type="CDD" id="cd02870">
    <property type="entry name" value="PseudoU_synth_RsuA_like"/>
    <property type="match status" value="1"/>
</dbReference>
<dbReference type="PANTHER" id="PTHR47683">
    <property type="entry name" value="PSEUDOURIDINE SYNTHASE FAMILY PROTEIN-RELATED"/>
    <property type="match status" value="1"/>
</dbReference>
<gene>
    <name evidence="6" type="ORF">AT15_05430</name>
</gene>
<dbReference type="Pfam" id="PF01479">
    <property type="entry name" value="S4"/>
    <property type="match status" value="1"/>
</dbReference>
<evidence type="ECO:0000313" key="6">
    <source>
        <dbReference type="EMBL" id="OAA31515.1"/>
    </source>
</evidence>
<evidence type="ECO:0000256" key="2">
    <source>
        <dbReference type="ARBA" id="ARBA00023235"/>
    </source>
</evidence>
<dbReference type="AlphaFoldDB" id="A0A182C7E1"/>
<dbReference type="Pfam" id="PF00849">
    <property type="entry name" value="PseudoU_synth_2"/>
    <property type="match status" value="1"/>
</dbReference>